<comment type="caution">
    <text evidence="2">The sequence shown here is derived from an EMBL/GenBank/DDBJ whole genome shotgun (WGS) entry which is preliminary data.</text>
</comment>
<dbReference type="PATRIC" id="fig|1341683.3.peg.2928"/>
<proteinExistence type="predicted"/>
<dbReference type="HOGENOM" id="CLU_2366441_0_0_6"/>
<reference evidence="2 3" key="1">
    <citation type="submission" date="2013-10" db="EMBL/GenBank/DDBJ databases">
        <title>The Genome Sequence of Acinetobacter brisouii CIP 110357.</title>
        <authorList>
            <consortium name="The Broad Institute Genomics Platform"/>
            <consortium name="The Broad Institute Genome Sequencing Center for Infectious Disease"/>
            <person name="Cerqueira G."/>
            <person name="Feldgarden M."/>
            <person name="Courvalin P."/>
            <person name="Grillot-Courvalin C."/>
            <person name="Clermont D."/>
            <person name="Rocha E."/>
            <person name="Yoon E.-J."/>
            <person name="Nemec A."/>
            <person name="Young S.K."/>
            <person name="Zeng Q."/>
            <person name="Gargeya S."/>
            <person name="Fitzgerald M."/>
            <person name="Abouelleil A."/>
            <person name="Alvarado L."/>
            <person name="Berlin A.M."/>
            <person name="Chapman S.B."/>
            <person name="Gainer-Dewar J."/>
            <person name="Goldberg J."/>
            <person name="Gnerre S."/>
            <person name="Griggs A."/>
            <person name="Gujja S."/>
            <person name="Hansen M."/>
            <person name="Howarth C."/>
            <person name="Imamovic A."/>
            <person name="Ireland A."/>
            <person name="Larimer J."/>
            <person name="McCowan C."/>
            <person name="Murphy C."/>
            <person name="Pearson M."/>
            <person name="Poon T.W."/>
            <person name="Priest M."/>
            <person name="Roberts A."/>
            <person name="Saif S."/>
            <person name="Shea T."/>
            <person name="Sykes S."/>
            <person name="Wortman J."/>
            <person name="Nusbaum C."/>
            <person name="Birren B."/>
        </authorList>
    </citation>
    <scope>NUCLEOTIDE SEQUENCE [LARGE SCALE GENOMIC DNA]</scope>
    <source>
        <strain evidence="2 3">CIP 110357</strain>
    </source>
</reference>
<keyword evidence="3" id="KW-1185">Reference proteome</keyword>
<keyword evidence="1" id="KW-1133">Transmembrane helix</keyword>
<dbReference type="AlphaFoldDB" id="V2UG45"/>
<accession>V2UG45</accession>
<protein>
    <submittedName>
        <fullName evidence="2">Uncharacterized protein</fullName>
    </submittedName>
</protein>
<dbReference type="EMBL" id="AYEU01000015">
    <property type="protein sequence ID" value="ESK47486.1"/>
    <property type="molecule type" value="Genomic_DNA"/>
</dbReference>
<feature type="transmembrane region" description="Helical" evidence="1">
    <location>
        <begin position="33"/>
        <end position="66"/>
    </location>
</feature>
<evidence type="ECO:0000313" key="2">
    <source>
        <dbReference type="EMBL" id="ESK47486.1"/>
    </source>
</evidence>
<evidence type="ECO:0000313" key="3">
    <source>
        <dbReference type="Proteomes" id="UP000018418"/>
    </source>
</evidence>
<gene>
    <name evidence="2" type="ORF">P255_02968</name>
</gene>
<feature type="transmembrane region" description="Helical" evidence="1">
    <location>
        <begin position="6"/>
        <end position="21"/>
    </location>
</feature>
<organism evidence="2 3">
    <name type="scientific">Acinetobacter brisouii CIP 110357</name>
    <dbReference type="NCBI Taxonomy" id="1341683"/>
    <lineage>
        <taxon>Bacteria</taxon>
        <taxon>Pseudomonadati</taxon>
        <taxon>Pseudomonadota</taxon>
        <taxon>Gammaproteobacteria</taxon>
        <taxon>Moraxellales</taxon>
        <taxon>Moraxellaceae</taxon>
        <taxon>Acinetobacter</taxon>
    </lineage>
</organism>
<dbReference type="Proteomes" id="UP000018418">
    <property type="component" value="Unassembled WGS sequence"/>
</dbReference>
<keyword evidence="1" id="KW-0472">Membrane</keyword>
<sequence length="95" mass="10725">MSVIQVVWLILGVVVGLYFVLHRQEKSFSIHNGIVSILLSSIVSLISLWWAALFLVIGLLIISYAVRQKYKSRLIVINDQKPQIAVGRANQDRHA</sequence>
<name>V2UG45_9GAMM</name>
<evidence type="ECO:0000256" key="1">
    <source>
        <dbReference type="SAM" id="Phobius"/>
    </source>
</evidence>
<dbReference type="RefSeq" id="WP_004904507.1">
    <property type="nucleotide sequence ID" value="NZ_BBTI01000016.1"/>
</dbReference>
<keyword evidence="1" id="KW-0812">Transmembrane</keyword>